<evidence type="ECO:0000256" key="8">
    <source>
        <dbReference type="SAM" id="Phobius"/>
    </source>
</evidence>
<feature type="transmembrane region" description="Helical" evidence="8">
    <location>
        <begin position="205"/>
        <end position="224"/>
    </location>
</feature>
<feature type="transmembrane region" description="Helical" evidence="8">
    <location>
        <begin position="319"/>
        <end position="337"/>
    </location>
</feature>
<keyword evidence="4" id="KW-1003">Cell membrane</keyword>
<proteinExistence type="inferred from homology"/>
<feature type="transmembrane region" description="Helical" evidence="8">
    <location>
        <begin position="100"/>
        <end position="118"/>
    </location>
</feature>
<dbReference type="Pfam" id="PF01032">
    <property type="entry name" value="FecCD"/>
    <property type="match status" value="1"/>
</dbReference>
<feature type="transmembrane region" description="Helical" evidence="8">
    <location>
        <begin position="124"/>
        <end position="149"/>
    </location>
</feature>
<dbReference type="CDD" id="cd06550">
    <property type="entry name" value="TM_ABC_iron-siderophores_like"/>
    <property type="match status" value="1"/>
</dbReference>
<keyword evidence="10" id="KW-1185">Reference proteome</keyword>
<dbReference type="OrthoDB" id="9811721at2"/>
<dbReference type="EMBL" id="CP024955">
    <property type="protein sequence ID" value="ATY85602.1"/>
    <property type="molecule type" value="Genomic_DNA"/>
</dbReference>
<evidence type="ECO:0000256" key="2">
    <source>
        <dbReference type="ARBA" id="ARBA00007935"/>
    </source>
</evidence>
<dbReference type="GO" id="GO:0033214">
    <property type="term" value="P:siderophore-iron import into cell"/>
    <property type="evidence" value="ECO:0007669"/>
    <property type="project" value="TreeGrafter"/>
</dbReference>
<dbReference type="Proteomes" id="UP000231932">
    <property type="component" value="Chromosome"/>
</dbReference>
<dbReference type="GO" id="GO:0005886">
    <property type="term" value="C:plasma membrane"/>
    <property type="evidence" value="ECO:0007669"/>
    <property type="project" value="UniProtKB-SubCell"/>
</dbReference>
<evidence type="ECO:0000256" key="1">
    <source>
        <dbReference type="ARBA" id="ARBA00004651"/>
    </source>
</evidence>
<sequence length="342" mass="35331">MRKDRRRSWMWVGVWLAAVALSLAASVAIGPTATDLDSLWRAILAGPGAKAPEAAGGWVQAVVWEIRFPRAVLALLVGAALGAAGAAYQGVLRNPLADPFILGVSSGAALGAVAGILFGGQVGLYGLFAVPGLAFVGGLVGLAAVFWLGSIRGPGSRNNTLILAGVVVQSFFGAILTVLMVAASNRLPNVMLWLLGSLANRDPRLIWSLVPATVLGLTMVWWEARNLNVLTLGEEEAAHLGVDVGAARLVILGASSLMTAAAVSVAGIIGFVGLVVPHVLRILAGPDHRTLLPLSALGGGVFLLWADNAARTLIPGQEIPIGAITAFCGAPFFAYLLHRQGR</sequence>
<evidence type="ECO:0000256" key="5">
    <source>
        <dbReference type="ARBA" id="ARBA00022692"/>
    </source>
</evidence>
<dbReference type="InterPro" id="IPR037294">
    <property type="entry name" value="ABC_BtuC-like"/>
</dbReference>
<evidence type="ECO:0000256" key="3">
    <source>
        <dbReference type="ARBA" id="ARBA00022448"/>
    </source>
</evidence>
<dbReference type="KEGG" id="kyr:CVV65_12245"/>
<dbReference type="InterPro" id="IPR000522">
    <property type="entry name" value="ABC_transptr_permease_BtuC"/>
</dbReference>
<feature type="transmembrane region" description="Helical" evidence="8">
    <location>
        <begin position="68"/>
        <end position="88"/>
    </location>
</feature>
<dbReference type="PANTHER" id="PTHR30472:SF25">
    <property type="entry name" value="ABC TRANSPORTER PERMEASE PROTEIN MJ0876-RELATED"/>
    <property type="match status" value="1"/>
</dbReference>
<feature type="transmembrane region" description="Helical" evidence="8">
    <location>
        <begin position="260"/>
        <end position="283"/>
    </location>
</feature>
<keyword evidence="7 8" id="KW-0472">Membrane</keyword>
<accession>A0A2K8NAY6</accession>
<dbReference type="PANTHER" id="PTHR30472">
    <property type="entry name" value="FERRIC ENTEROBACTIN TRANSPORT SYSTEM PERMEASE PROTEIN"/>
    <property type="match status" value="1"/>
</dbReference>
<evidence type="ECO:0000256" key="4">
    <source>
        <dbReference type="ARBA" id="ARBA00022475"/>
    </source>
</evidence>
<evidence type="ECO:0000256" key="6">
    <source>
        <dbReference type="ARBA" id="ARBA00022989"/>
    </source>
</evidence>
<evidence type="ECO:0000256" key="7">
    <source>
        <dbReference type="ARBA" id="ARBA00023136"/>
    </source>
</evidence>
<dbReference type="AlphaFoldDB" id="A0A2K8NAY6"/>
<gene>
    <name evidence="9" type="ORF">CVV65_12245</name>
</gene>
<dbReference type="GO" id="GO:0022857">
    <property type="term" value="F:transmembrane transporter activity"/>
    <property type="evidence" value="ECO:0007669"/>
    <property type="project" value="InterPro"/>
</dbReference>
<dbReference type="Gene3D" id="1.10.3470.10">
    <property type="entry name" value="ABC transporter involved in vitamin B12 uptake, BtuC"/>
    <property type="match status" value="1"/>
</dbReference>
<evidence type="ECO:0000313" key="10">
    <source>
        <dbReference type="Proteomes" id="UP000231932"/>
    </source>
</evidence>
<organism evidence="9 10">
    <name type="scientific">Kyrpidia spormannii</name>
    <dbReference type="NCBI Taxonomy" id="2055160"/>
    <lineage>
        <taxon>Bacteria</taxon>
        <taxon>Bacillati</taxon>
        <taxon>Bacillota</taxon>
        <taxon>Bacilli</taxon>
        <taxon>Bacillales</taxon>
        <taxon>Alicyclobacillaceae</taxon>
        <taxon>Kyrpidia</taxon>
    </lineage>
</organism>
<comment type="subcellular location">
    <subcellularLocation>
        <location evidence="1">Cell membrane</location>
        <topology evidence="1">Multi-pass membrane protein</topology>
    </subcellularLocation>
</comment>
<protein>
    <submittedName>
        <fullName evidence="9">Iron ABC transporter</fullName>
    </submittedName>
</protein>
<keyword evidence="5 8" id="KW-0812">Transmembrane</keyword>
<dbReference type="SUPFAM" id="SSF81345">
    <property type="entry name" value="ABC transporter involved in vitamin B12 uptake, BtuC"/>
    <property type="match status" value="1"/>
</dbReference>
<comment type="similarity">
    <text evidence="2">Belongs to the binding-protein-dependent transport system permease family. FecCD subfamily.</text>
</comment>
<reference evidence="10" key="1">
    <citation type="submission" date="2017-11" db="EMBL/GenBank/DDBJ databases">
        <title>Complete Genome Sequence of Kyrpidia sp. Strain EA-1, a thermophilic, hydrogen-oxidizing Bacterium, isolated from the Azores.</title>
        <authorList>
            <person name="Reiner J.E."/>
            <person name="Lapp C.J."/>
            <person name="Bunk B."/>
            <person name="Gescher J."/>
        </authorList>
    </citation>
    <scope>NUCLEOTIDE SEQUENCE [LARGE SCALE GENOMIC DNA]</scope>
    <source>
        <strain evidence="10">EA-1</strain>
    </source>
</reference>
<evidence type="ECO:0000313" key="9">
    <source>
        <dbReference type="EMBL" id="ATY85602.1"/>
    </source>
</evidence>
<feature type="transmembrane region" description="Helical" evidence="8">
    <location>
        <begin position="290"/>
        <end position="307"/>
    </location>
</feature>
<keyword evidence="6 8" id="KW-1133">Transmembrane helix</keyword>
<feature type="transmembrane region" description="Helical" evidence="8">
    <location>
        <begin position="161"/>
        <end position="185"/>
    </location>
</feature>
<dbReference type="RefSeq" id="WP_100668369.1">
    <property type="nucleotide sequence ID" value="NZ_CP024955.1"/>
</dbReference>
<keyword evidence="3" id="KW-0813">Transport</keyword>
<name>A0A2K8NAY6_9BACL</name>
<dbReference type="FunFam" id="1.10.3470.10:FF:000001">
    <property type="entry name" value="Vitamin B12 ABC transporter permease BtuC"/>
    <property type="match status" value="1"/>
</dbReference>